<dbReference type="GO" id="GO:0016787">
    <property type="term" value="F:hydrolase activity"/>
    <property type="evidence" value="ECO:0007669"/>
    <property type="project" value="UniProtKB-KW"/>
</dbReference>
<organism evidence="2 3">
    <name type="scientific">Phocaeicola vulgatus str. 3975 RP4</name>
    <dbReference type="NCBI Taxonomy" id="1339352"/>
    <lineage>
        <taxon>Bacteria</taxon>
        <taxon>Pseudomonadati</taxon>
        <taxon>Bacteroidota</taxon>
        <taxon>Bacteroidia</taxon>
        <taxon>Bacteroidales</taxon>
        <taxon>Bacteroidaceae</taxon>
        <taxon>Phocaeicola</taxon>
    </lineage>
</organism>
<protein>
    <submittedName>
        <fullName evidence="2">Glycosyl Hydrolase Family 88 family protein</fullName>
    </submittedName>
</protein>
<accession>A0A069SLU1</accession>
<proteinExistence type="predicted"/>
<dbReference type="PANTHER" id="PTHR33886:SF8">
    <property type="entry name" value="UNSATURATED RHAMNOGALACTURONAN HYDROLASE (EUROFUNG)"/>
    <property type="match status" value="1"/>
</dbReference>
<evidence type="ECO:0000313" key="2">
    <source>
        <dbReference type="EMBL" id="KDS55889.1"/>
    </source>
</evidence>
<evidence type="ECO:0000256" key="1">
    <source>
        <dbReference type="ARBA" id="ARBA00022801"/>
    </source>
</evidence>
<dbReference type="PANTHER" id="PTHR33886">
    <property type="entry name" value="UNSATURATED RHAMNOGALACTURONAN HYDROLASE (EUROFUNG)"/>
    <property type="match status" value="1"/>
</dbReference>
<dbReference type="InterPro" id="IPR008928">
    <property type="entry name" value="6-hairpin_glycosidase_sf"/>
</dbReference>
<dbReference type="Proteomes" id="UP000027661">
    <property type="component" value="Unassembled WGS sequence"/>
</dbReference>
<dbReference type="Gene3D" id="1.50.10.10">
    <property type="match status" value="1"/>
</dbReference>
<dbReference type="InterPro" id="IPR052043">
    <property type="entry name" value="PolySaccharide_Degr_Enz"/>
</dbReference>
<sequence length="377" mass="43258">MKARLSILIVTLLLILPSRVSGIGPDTIFSDLQKIMERVADWQINNFTYQKTGNLHDYGIDAWTNAVLYAGMLKWVQTTEVPSTYLDWLMKIGEENEWSVPANFADYPKYQYYHADELCIGQFYLGMYDRYKKDAMLHAVQERVDWIMNHPADTSMRYSNKQCWTWCDALFMAPPVYVHLARITGKTSYLEFMHTHFLQTYHHLYDWTNHLFFRDDSYFGKQEANGTKVFWGRGNGWVLAGIANILELLPKDSGLRPFYVQLFVELAAQLSKLQDDQGFWHASLLDPDSYPSPETSSTALITYGLAYGLNHHLLDTSYLPVVRKAWKALTSTVDQNGKVGWVQPIGADPKKVTREMTAVYGVGAFLMAGTEIIKLIE</sequence>
<dbReference type="GO" id="GO:0005975">
    <property type="term" value="P:carbohydrate metabolic process"/>
    <property type="evidence" value="ECO:0007669"/>
    <property type="project" value="InterPro"/>
</dbReference>
<name>A0A069SLU1_PHOVU</name>
<gene>
    <name evidence="2" type="ORF">M099_1190</name>
</gene>
<dbReference type="InterPro" id="IPR012341">
    <property type="entry name" value="6hp_glycosidase-like_sf"/>
</dbReference>
<dbReference type="SUPFAM" id="SSF48208">
    <property type="entry name" value="Six-hairpin glycosidases"/>
    <property type="match status" value="1"/>
</dbReference>
<dbReference type="Pfam" id="PF07470">
    <property type="entry name" value="Glyco_hydro_88"/>
    <property type="match status" value="1"/>
</dbReference>
<dbReference type="RefSeq" id="WP_005842587.1">
    <property type="nucleotide sequence ID" value="NZ_JNHM01000012.1"/>
</dbReference>
<evidence type="ECO:0000313" key="3">
    <source>
        <dbReference type="Proteomes" id="UP000027661"/>
    </source>
</evidence>
<reference evidence="2 3" key="1">
    <citation type="submission" date="2014-04" db="EMBL/GenBank/DDBJ databases">
        <authorList>
            <person name="Sears C."/>
            <person name="Carroll K."/>
            <person name="Sack B.R."/>
            <person name="Qadri F."/>
            <person name="Myers L.L."/>
            <person name="Chung G.-T."/>
            <person name="Escheverria P."/>
            <person name="Fraser C.M."/>
            <person name="Sadzewicz L."/>
            <person name="Shefchek K.A."/>
            <person name="Tallon L."/>
            <person name="Das S.P."/>
            <person name="Daugherty S."/>
            <person name="Mongodin E.F."/>
        </authorList>
    </citation>
    <scope>NUCLEOTIDE SEQUENCE [LARGE SCALE GENOMIC DNA]</scope>
    <source>
        <strain evidence="2 3">3975 RP4</strain>
    </source>
</reference>
<dbReference type="PATRIC" id="fig|1339352.3.peg.1152"/>
<dbReference type="InterPro" id="IPR010905">
    <property type="entry name" value="Glyco_hydro_88"/>
</dbReference>
<dbReference type="AlphaFoldDB" id="A0A069SLU1"/>
<keyword evidence="1 2" id="KW-0378">Hydrolase</keyword>
<comment type="caution">
    <text evidence="2">The sequence shown here is derived from an EMBL/GenBank/DDBJ whole genome shotgun (WGS) entry which is preliminary data.</text>
</comment>
<dbReference type="EMBL" id="JNHM01000012">
    <property type="protein sequence ID" value="KDS55889.1"/>
    <property type="molecule type" value="Genomic_DNA"/>
</dbReference>